<dbReference type="InterPro" id="IPR036415">
    <property type="entry name" value="Lamin_tail_dom_sf"/>
</dbReference>
<dbReference type="Proteomes" id="UP000249061">
    <property type="component" value="Unassembled WGS sequence"/>
</dbReference>
<dbReference type="PROSITE" id="PS51841">
    <property type="entry name" value="LTD"/>
    <property type="match status" value="1"/>
</dbReference>
<dbReference type="InterPro" id="IPR003343">
    <property type="entry name" value="Big_2"/>
</dbReference>
<dbReference type="Gene3D" id="2.60.40.1080">
    <property type="match status" value="16"/>
</dbReference>
<keyword evidence="1" id="KW-0732">Signal</keyword>
<protein>
    <recommendedName>
        <fullName evidence="2">LTD domain-containing protein</fullName>
    </recommendedName>
</protein>
<organism evidence="3 4">
    <name type="scientific">Archangium gephyra</name>
    <dbReference type="NCBI Taxonomy" id="48"/>
    <lineage>
        <taxon>Bacteria</taxon>
        <taxon>Pseudomonadati</taxon>
        <taxon>Myxococcota</taxon>
        <taxon>Myxococcia</taxon>
        <taxon>Myxococcales</taxon>
        <taxon>Cystobacterineae</taxon>
        <taxon>Archangiaceae</taxon>
        <taxon>Archangium</taxon>
    </lineage>
</organism>
<dbReference type="InterPro" id="IPR008964">
    <property type="entry name" value="Invasin/intimin_cell_adhesion"/>
</dbReference>
<dbReference type="Pfam" id="PF00932">
    <property type="entry name" value="LTD"/>
    <property type="match status" value="1"/>
</dbReference>
<evidence type="ECO:0000313" key="4">
    <source>
        <dbReference type="Proteomes" id="UP000249061"/>
    </source>
</evidence>
<evidence type="ECO:0000259" key="2">
    <source>
        <dbReference type="PROSITE" id="PS51841"/>
    </source>
</evidence>
<feature type="signal peptide" evidence="1">
    <location>
        <begin position="1"/>
        <end position="17"/>
    </location>
</feature>
<dbReference type="Pfam" id="PF02368">
    <property type="entry name" value="Big_2"/>
    <property type="match status" value="13"/>
</dbReference>
<feature type="domain" description="LTD" evidence="2">
    <location>
        <begin position="1427"/>
        <end position="1569"/>
    </location>
</feature>
<gene>
    <name evidence="3" type="ORF">DI536_32310</name>
</gene>
<dbReference type="SUPFAM" id="SSF49373">
    <property type="entry name" value="Invasin/intimin cell-adhesion fragments"/>
    <property type="match status" value="9"/>
</dbReference>
<feature type="chain" id="PRO_5016072408" description="LTD domain-containing protein" evidence="1">
    <location>
        <begin position="18"/>
        <end position="1767"/>
    </location>
</feature>
<name>A0A2W5SQ70_9BACT</name>
<dbReference type="PROSITE" id="PS51257">
    <property type="entry name" value="PROKAR_LIPOPROTEIN"/>
    <property type="match status" value="1"/>
</dbReference>
<evidence type="ECO:0000313" key="3">
    <source>
        <dbReference type="EMBL" id="PZR05359.1"/>
    </source>
</evidence>
<comment type="caution">
    <text evidence="3">The sequence shown here is derived from an EMBL/GenBank/DDBJ whole genome shotgun (WGS) entry which is preliminary data.</text>
</comment>
<reference evidence="3 4" key="1">
    <citation type="submission" date="2017-08" db="EMBL/GenBank/DDBJ databases">
        <title>Infants hospitalized years apart are colonized by the same room-sourced microbial strains.</title>
        <authorList>
            <person name="Brooks B."/>
            <person name="Olm M.R."/>
            <person name="Firek B.A."/>
            <person name="Baker R."/>
            <person name="Thomas B.C."/>
            <person name="Morowitz M.J."/>
            <person name="Banfield J.F."/>
        </authorList>
    </citation>
    <scope>NUCLEOTIDE SEQUENCE [LARGE SCALE GENOMIC DNA]</scope>
    <source>
        <strain evidence="3">S2_003_000_R2_14</strain>
    </source>
</reference>
<dbReference type="SMART" id="SM00635">
    <property type="entry name" value="BID_2"/>
    <property type="match status" value="16"/>
</dbReference>
<evidence type="ECO:0000256" key="1">
    <source>
        <dbReference type="SAM" id="SignalP"/>
    </source>
</evidence>
<dbReference type="EMBL" id="QFQP01000045">
    <property type="protein sequence ID" value="PZR05359.1"/>
    <property type="molecule type" value="Genomic_DNA"/>
</dbReference>
<sequence length="1767" mass="173371">MRLPARAAVLASFVLLGCPGTTTPPASLEISPSPLALDVGESRTITASVKQGDKLTPATGATWTTSDASVVTVSGSANGSATVQGVAAGTATLTAKTSDFTATVSVTVSASTATLSSIEVTPANAELAAGTTGQLTATGIFSDNSTRNITTQVTWNSSNEPVLTVSASGLVTALTPGTATVTATLAGKTATLLVTVTGAALERIALAPTLPSIAAGLTQKFTATGTFADGSTQDLSTQVTWSSSAVGVATVDDEGLARGLTAGTALITATLDGISGGTTLTVTAATLSRIDLEPSPLSLAKGRRQQLTARGHFSDGTTQVVTTQVSWSSDTPTVLNVSAAGEVNAIDVGMATVTATLGSISKTLTVTVTAATLVSLEVTPALPSVALGQTQQFAATGTYSDNTTQTLTDQVTWLSTATTVATVSNAAGSRGLVSTVGAGTAVISASLGAITASTTLTVTNAVLTQLQVTPANPTLPLGVKQTFTATGIFSDGTQQNLTTQVTWATDANTVATISNAAGTNGELTPVAVGTTAVRATQGTITGNTNVTVTAATLSRIDVTPAAPSLAKGRTQQLTATGVYSDNTTQNLSSTVSWSSATTAAVTVNASGLATAVDVGSSIVTVTLGAVSGTTTVTVTNAVLTSIELTPATVNLPRGLTQQLVATGRYSDNSTAPITADVTWSSGTPANATVSNATGTEGLVTGVAVGSTVITATLGGVSGTLTINVVAATLQSIAVTPANPSVAKGRTQQLVATGTFSDGSNQNLTAAVTWTSATPARVTVSNASGSQGLASALDVGSSVVTATLSGVSGSTTLTVTNAVLTSIAVTPATRSIARGLTQQYVATGTFSDTTQQNITAQVTWSSGTPATATISNATGSNGLATAVAQGTSVITAALGGISGTANLTVTAASLVSLTVTPSTASIPAGRTQQYTATGTYTDATNQDLTATVTWTTGTPATATISNAAGSRGLATGVAMGSSTVVATLGGVTGTANLTVTSAVLESITVAPATVSVVAGATTQLTASGHYSDGSQLDLTTSVTWSSDATARATVSNAAGSQGLVTGVTAGTANVSATQGTVTSAAVVTVTPAAATLVSIAVTPANPSVALGRTQQFVATGTYSDSSSADLSATVTWASATTSVATINATGLATSVSQGTSVVSATLGAVSGSTTLTVGPAVVVSVAVTPASPTVARGLTQQFTATATYSDGSALDVSATATWASATPSVATISASGLATGVAEGTSVISALVGGLSGSTTLTVGPAVLVSIDVAPNPLPVTVGGTDVVSVTGTYSDGSLASVAATATYTPGDASIATVSGGTVSGHAAGSTVITVAVGSVSTTFTVNVTAVSVTLTSITINGSATLKNVVTKFTATGHYSDGSTQDVTTTATWASSTAATASVSNLAGRQGEVTPLAAGTTNVTATIGSVTGTLAVTGVATTPVNIRAVDHLVISQVFGGNNNAYRDDFVELHNPTAAPISLSGHSVQYASASGNTWSARALPTASIPPGGYYLVRLTLNGTTGTVVPADFSVASNLDVSGTNGKLALVNGTATLASNNCATGTNVVDWVGFGTANCSEGAAAAPAGSSTTAIFRSSAGCRDTNVNSSDFVALAPAPRSASSAAVACDYFVNDFATAATEELNYCAIQFPSSLSVAPGSETPLIYARVFHSGVTEAAGAASNVVVQIGYGASMSSPLSTTSWKWQRATYNVQVGNDDEYQASFLGPAAASYSYAARASIDGVNWTACDLNGAGSNSGLDFETSQLGVMTVTP</sequence>
<proteinExistence type="predicted"/>
<dbReference type="InterPro" id="IPR001322">
    <property type="entry name" value="Lamin_tail_dom"/>
</dbReference>
<dbReference type="SUPFAM" id="SSF74853">
    <property type="entry name" value="Lamin A/C globular tail domain"/>
    <property type="match status" value="1"/>
</dbReference>
<accession>A0A2W5SQ70</accession>
<dbReference type="FunFam" id="2.60.40.1080:FF:000001">
    <property type="entry name" value="Bacterial Ig-like domain, group 2"/>
    <property type="match status" value="11"/>
</dbReference>